<evidence type="ECO:0000256" key="1">
    <source>
        <dbReference type="ARBA" id="ARBA00012344"/>
    </source>
</evidence>
<evidence type="ECO:0000313" key="4">
    <source>
        <dbReference type="Proteomes" id="UP001430356"/>
    </source>
</evidence>
<keyword evidence="2" id="KW-0456">Lyase</keyword>
<keyword evidence="4" id="KW-1185">Reference proteome</keyword>
<dbReference type="InterPro" id="IPR006840">
    <property type="entry name" value="ChaC"/>
</dbReference>
<dbReference type="EC" id="4.3.2.7" evidence="1"/>
<sequence>MSRLSIIVPDAAATSLPTMGPVPTLRMSSSAMNSAAASTAASPTRYHEKFGLPSFDNTTFVVFGYGSILWKQEFDYDAEYETYIKGYKRLFYQGTCVHRGQPGKPGRVVTLLPSDDKEERVYGKAYQLPADPEKLNAIFTALDVREGGYDRVEVDLFNAHSSSGNLTTTPTLPAPTSKSFRTEVSSQYALLSRQSSSDVEAGEAEKLLDIFQHPNAPAAQPHKNVVYLCYIATERNDGYVGEASMEVMATEILSRAGVSGPNREYLFFLADCLRAMGATDPHVFELDAVAKRMLRGREAEFAAGAKRILAKA</sequence>
<evidence type="ECO:0000313" key="3">
    <source>
        <dbReference type="EMBL" id="KAK7195651.1"/>
    </source>
</evidence>
<proteinExistence type="predicted"/>
<comment type="caution">
    <text evidence="3">The sequence shown here is derived from an EMBL/GenBank/DDBJ whole genome shotgun (WGS) entry which is preliminary data.</text>
</comment>
<dbReference type="GO" id="GO:0005737">
    <property type="term" value="C:cytoplasm"/>
    <property type="evidence" value="ECO:0007669"/>
    <property type="project" value="TreeGrafter"/>
</dbReference>
<dbReference type="Gene3D" id="3.10.490.10">
    <property type="entry name" value="Gamma-glutamyl cyclotransferase-like"/>
    <property type="match status" value="1"/>
</dbReference>
<dbReference type="GO" id="GO:0061928">
    <property type="term" value="F:glutathione specific gamma-glutamylcyclotransferase activity"/>
    <property type="evidence" value="ECO:0007669"/>
    <property type="project" value="UniProtKB-EC"/>
</dbReference>
<evidence type="ECO:0000256" key="2">
    <source>
        <dbReference type="ARBA" id="ARBA00023239"/>
    </source>
</evidence>
<organism evidence="3 4">
    <name type="scientific">Novymonas esmeraldas</name>
    <dbReference type="NCBI Taxonomy" id="1808958"/>
    <lineage>
        <taxon>Eukaryota</taxon>
        <taxon>Discoba</taxon>
        <taxon>Euglenozoa</taxon>
        <taxon>Kinetoplastea</taxon>
        <taxon>Metakinetoplastina</taxon>
        <taxon>Trypanosomatida</taxon>
        <taxon>Trypanosomatidae</taxon>
        <taxon>Novymonas</taxon>
    </lineage>
</organism>
<dbReference type="InterPro" id="IPR013024">
    <property type="entry name" value="GGCT-like"/>
</dbReference>
<dbReference type="GO" id="GO:0006751">
    <property type="term" value="P:glutathione catabolic process"/>
    <property type="evidence" value="ECO:0007669"/>
    <property type="project" value="InterPro"/>
</dbReference>
<dbReference type="Proteomes" id="UP001430356">
    <property type="component" value="Unassembled WGS sequence"/>
</dbReference>
<gene>
    <name evidence="3" type="ORF">NESM_000494600</name>
</gene>
<dbReference type="InterPro" id="IPR036568">
    <property type="entry name" value="GGCT-like_sf"/>
</dbReference>
<dbReference type="EMBL" id="JAECZO010000058">
    <property type="protein sequence ID" value="KAK7195651.1"/>
    <property type="molecule type" value="Genomic_DNA"/>
</dbReference>
<accession>A0AAW0EQ54</accession>
<reference evidence="3 4" key="1">
    <citation type="journal article" date="2021" name="MBio">
        <title>A New Model Trypanosomatid, Novymonas esmeraldas: Genomic Perception of Its 'Candidatus Pandoraea novymonadis' Endosymbiont.</title>
        <authorList>
            <person name="Zakharova A."/>
            <person name="Saura A."/>
            <person name="Butenko A."/>
            <person name="Podesvova L."/>
            <person name="Warmusova S."/>
            <person name="Kostygov A.Y."/>
            <person name="Nenarokova A."/>
            <person name="Lukes J."/>
            <person name="Opperdoes F.R."/>
            <person name="Yurchenko V."/>
        </authorList>
    </citation>
    <scope>NUCLEOTIDE SEQUENCE [LARGE SCALE GENOMIC DNA]</scope>
    <source>
        <strain evidence="3 4">E262AT.01</strain>
    </source>
</reference>
<dbReference type="AlphaFoldDB" id="A0AAW0EQ54"/>
<name>A0AAW0EQ54_9TRYP</name>
<dbReference type="SUPFAM" id="SSF110857">
    <property type="entry name" value="Gamma-glutamyl cyclotransferase-like"/>
    <property type="match status" value="1"/>
</dbReference>
<dbReference type="CDD" id="cd06661">
    <property type="entry name" value="GGCT_like"/>
    <property type="match status" value="1"/>
</dbReference>
<dbReference type="FunFam" id="3.10.490.10:FF:000019">
    <property type="entry name" value="Gamma-glutamylcyclotransferase"/>
    <property type="match status" value="1"/>
</dbReference>
<dbReference type="PANTHER" id="PTHR12192:SF2">
    <property type="entry name" value="GLUTATHIONE-SPECIFIC GAMMA-GLUTAMYLCYCLOTRANSFERASE 2"/>
    <property type="match status" value="1"/>
</dbReference>
<dbReference type="PANTHER" id="PTHR12192">
    <property type="entry name" value="CATION TRANSPORT PROTEIN CHAC-RELATED"/>
    <property type="match status" value="1"/>
</dbReference>
<protein>
    <recommendedName>
        <fullName evidence="1">glutathione-specific gamma-glutamylcyclotransferase</fullName>
        <ecNumber evidence="1">4.3.2.7</ecNumber>
    </recommendedName>
</protein>
<dbReference type="Pfam" id="PF04752">
    <property type="entry name" value="ChaC"/>
    <property type="match status" value="1"/>
</dbReference>